<accession>A0A8D8D2C5</accession>
<dbReference type="EMBL" id="HBUE01142898">
    <property type="protein sequence ID" value="CAG6501772.1"/>
    <property type="molecule type" value="Transcribed_RNA"/>
</dbReference>
<evidence type="ECO:0000256" key="1">
    <source>
        <dbReference type="SAM" id="MobiDB-lite"/>
    </source>
</evidence>
<protein>
    <submittedName>
        <fullName evidence="2">(northern house mosquito) hypothetical protein</fullName>
    </submittedName>
</protein>
<feature type="region of interest" description="Disordered" evidence="1">
    <location>
        <begin position="84"/>
        <end position="114"/>
    </location>
</feature>
<name>A0A8D8D2C5_CULPI</name>
<reference evidence="2" key="1">
    <citation type="submission" date="2021-05" db="EMBL/GenBank/DDBJ databases">
        <authorList>
            <person name="Alioto T."/>
            <person name="Alioto T."/>
            <person name="Gomez Garrido J."/>
        </authorList>
    </citation>
    <scope>NUCLEOTIDE SEQUENCE</scope>
</reference>
<evidence type="ECO:0000313" key="2">
    <source>
        <dbReference type="EMBL" id="CAG6501772.1"/>
    </source>
</evidence>
<dbReference type="EMBL" id="HBUE01142897">
    <property type="protein sequence ID" value="CAG6501770.1"/>
    <property type="molecule type" value="Transcribed_RNA"/>
</dbReference>
<organism evidence="2">
    <name type="scientific">Culex pipiens</name>
    <name type="common">House mosquito</name>
    <dbReference type="NCBI Taxonomy" id="7175"/>
    <lineage>
        <taxon>Eukaryota</taxon>
        <taxon>Metazoa</taxon>
        <taxon>Ecdysozoa</taxon>
        <taxon>Arthropoda</taxon>
        <taxon>Hexapoda</taxon>
        <taxon>Insecta</taxon>
        <taxon>Pterygota</taxon>
        <taxon>Neoptera</taxon>
        <taxon>Endopterygota</taxon>
        <taxon>Diptera</taxon>
        <taxon>Nematocera</taxon>
        <taxon>Culicoidea</taxon>
        <taxon>Culicidae</taxon>
        <taxon>Culicinae</taxon>
        <taxon>Culicini</taxon>
        <taxon>Culex</taxon>
        <taxon>Culex</taxon>
    </lineage>
</organism>
<feature type="region of interest" description="Disordered" evidence="1">
    <location>
        <begin position="41"/>
        <end position="64"/>
    </location>
</feature>
<dbReference type="AlphaFoldDB" id="A0A8D8D2C5"/>
<sequence>MVGESEMQTPRIRLYRCCLESWKASPCCMRSTETILRAFGPPTVPASERNASSSTPIKEWKDPKPSWCASRTRCSASSWPIRTARSLSSCGRSQTSPETWHSSGSRSFWRPTTT</sequence>
<proteinExistence type="predicted"/>